<keyword evidence="2" id="KW-1133">Transmembrane helix</keyword>
<comment type="caution">
    <text evidence="3">The sequence shown here is derived from an EMBL/GenBank/DDBJ whole genome shotgun (WGS) entry which is preliminary data.</text>
</comment>
<feature type="region of interest" description="Disordered" evidence="1">
    <location>
        <begin position="1"/>
        <end position="36"/>
    </location>
</feature>
<gene>
    <name evidence="3" type="ORF">THAOC_34026</name>
</gene>
<evidence type="ECO:0000256" key="2">
    <source>
        <dbReference type="SAM" id="Phobius"/>
    </source>
</evidence>
<sequence>MFTRRHFRRNHVEEGVAESPISSDQRPVKRPTTVTRQLSDDTSTLSRFLLRGVDVPRMESMRDINSAWYPLGEACTAGYNITWINYEWALSTESDEGVNDNLWRAFELIMCLALACNLYLALYGASFWITSIIANSGDGDYFLQSVTALTFCQQLLGATVVLNAIGNCMGVYIKLSPHWIETGIGLAAAVILYGVGLEILANHVVGTAPLGLFHSPGWVKLIWGTWDFLLPKRYEALKHRAKGQAEKLERRAYQERTWLSRPRARESDSSVGHLLQQAANNLGLSSYDTTLCQEKLAAELYLESDQMRDLEVSELARCMPLRLAKEVRRLLRSTSET</sequence>
<keyword evidence="2" id="KW-0472">Membrane</keyword>
<keyword evidence="2" id="KW-0812">Transmembrane</keyword>
<feature type="transmembrane region" description="Helical" evidence="2">
    <location>
        <begin position="108"/>
        <end position="129"/>
    </location>
</feature>
<reference evidence="3 4" key="1">
    <citation type="journal article" date="2012" name="Genome Biol.">
        <title>Genome and low-iron response of an oceanic diatom adapted to chronic iron limitation.</title>
        <authorList>
            <person name="Lommer M."/>
            <person name="Specht M."/>
            <person name="Roy A.S."/>
            <person name="Kraemer L."/>
            <person name="Andreson R."/>
            <person name="Gutowska M.A."/>
            <person name="Wolf J."/>
            <person name="Bergner S.V."/>
            <person name="Schilhabel M.B."/>
            <person name="Klostermeier U.C."/>
            <person name="Beiko R.G."/>
            <person name="Rosenstiel P."/>
            <person name="Hippler M."/>
            <person name="Laroche J."/>
        </authorList>
    </citation>
    <scope>NUCLEOTIDE SEQUENCE [LARGE SCALE GENOMIC DNA]</scope>
    <source>
        <strain evidence="3 4">CCMP1005</strain>
    </source>
</reference>
<dbReference type="AlphaFoldDB" id="K0RDZ7"/>
<evidence type="ECO:0000313" key="4">
    <source>
        <dbReference type="Proteomes" id="UP000266841"/>
    </source>
</evidence>
<keyword evidence="4" id="KW-1185">Reference proteome</keyword>
<dbReference type="eggNOG" id="ENOG502TFUE">
    <property type="taxonomic scope" value="Eukaryota"/>
</dbReference>
<name>K0RDZ7_THAOC</name>
<proteinExistence type="predicted"/>
<evidence type="ECO:0000256" key="1">
    <source>
        <dbReference type="SAM" id="MobiDB-lite"/>
    </source>
</evidence>
<feature type="transmembrane region" description="Helical" evidence="2">
    <location>
        <begin position="183"/>
        <end position="205"/>
    </location>
</feature>
<evidence type="ECO:0000313" key="3">
    <source>
        <dbReference type="EMBL" id="EJK47266.1"/>
    </source>
</evidence>
<organism evidence="3 4">
    <name type="scientific">Thalassiosira oceanica</name>
    <name type="common">Marine diatom</name>
    <dbReference type="NCBI Taxonomy" id="159749"/>
    <lineage>
        <taxon>Eukaryota</taxon>
        <taxon>Sar</taxon>
        <taxon>Stramenopiles</taxon>
        <taxon>Ochrophyta</taxon>
        <taxon>Bacillariophyta</taxon>
        <taxon>Coscinodiscophyceae</taxon>
        <taxon>Thalassiosirophycidae</taxon>
        <taxon>Thalassiosirales</taxon>
        <taxon>Thalassiosiraceae</taxon>
        <taxon>Thalassiosira</taxon>
    </lineage>
</organism>
<dbReference type="EMBL" id="AGNL01047158">
    <property type="protein sequence ID" value="EJK47266.1"/>
    <property type="molecule type" value="Genomic_DNA"/>
</dbReference>
<protein>
    <submittedName>
        <fullName evidence="3">Uncharacterized protein</fullName>
    </submittedName>
</protein>
<accession>K0RDZ7</accession>
<dbReference type="Proteomes" id="UP000266841">
    <property type="component" value="Unassembled WGS sequence"/>
</dbReference>